<evidence type="ECO:0000313" key="2">
    <source>
        <dbReference type="Proteomes" id="UP000567293"/>
    </source>
</evidence>
<keyword evidence="2" id="KW-1185">Reference proteome</keyword>
<dbReference type="Proteomes" id="UP000567293">
    <property type="component" value="Unassembled WGS sequence"/>
</dbReference>
<dbReference type="AlphaFoldDB" id="A0A7V8SVW7"/>
<name>A0A7V8SVW7_9BACT</name>
<sequence>MTQTDPTLAKIAAQFTKFDIEPTRGAYLIVDRRTSNPIARLRPIPDTDRFELFYWSNVKGRWTSFGNMGRMKLMLKSAHEIVENDPIFRVSRPG</sequence>
<reference evidence="1" key="1">
    <citation type="submission" date="2020-06" db="EMBL/GenBank/DDBJ databases">
        <title>Legume-microbial interactions unlock mineral nutrients during tropical forest succession.</title>
        <authorList>
            <person name="Epihov D.Z."/>
        </authorList>
    </citation>
    <scope>NUCLEOTIDE SEQUENCE [LARGE SCALE GENOMIC DNA]</scope>
    <source>
        <strain evidence="1">Pan2503</strain>
    </source>
</reference>
<protein>
    <submittedName>
        <fullName evidence="1">Uncharacterized protein</fullName>
    </submittedName>
</protein>
<accession>A0A7V8SVW7</accession>
<organism evidence="1 2">
    <name type="scientific">Candidatus Acidiferrum panamense</name>
    <dbReference type="NCBI Taxonomy" id="2741543"/>
    <lineage>
        <taxon>Bacteria</taxon>
        <taxon>Pseudomonadati</taxon>
        <taxon>Acidobacteriota</taxon>
        <taxon>Terriglobia</taxon>
        <taxon>Candidatus Acidiferrales</taxon>
        <taxon>Candidatus Acidiferrum</taxon>
    </lineage>
</organism>
<proteinExistence type="predicted"/>
<dbReference type="EMBL" id="JACDQQ010000642">
    <property type="protein sequence ID" value="MBA0084630.1"/>
    <property type="molecule type" value="Genomic_DNA"/>
</dbReference>
<gene>
    <name evidence="1" type="ORF">HRJ53_06525</name>
</gene>
<comment type="caution">
    <text evidence="1">The sequence shown here is derived from an EMBL/GenBank/DDBJ whole genome shotgun (WGS) entry which is preliminary data.</text>
</comment>
<evidence type="ECO:0000313" key="1">
    <source>
        <dbReference type="EMBL" id="MBA0084630.1"/>
    </source>
</evidence>